<protein>
    <submittedName>
        <fullName evidence="3">Unannotated protein</fullName>
    </submittedName>
</protein>
<evidence type="ECO:0000259" key="1">
    <source>
        <dbReference type="Pfam" id="PF14332"/>
    </source>
</evidence>
<dbReference type="InterPro" id="IPR025497">
    <property type="entry name" value="PatA-like_N"/>
</dbReference>
<evidence type="ECO:0000313" key="4">
    <source>
        <dbReference type="EMBL" id="CAB4931102.1"/>
    </source>
</evidence>
<evidence type="ECO:0000313" key="2">
    <source>
        <dbReference type="EMBL" id="CAB4745552.1"/>
    </source>
</evidence>
<dbReference type="EMBL" id="CAFABA010000086">
    <property type="protein sequence ID" value="CAB4833980.1"/>
    <property type="molecule type" value="Genomic_DNA"/>
</dbReference>
<reference evidence="3" key="1">
    <citation type="submission" date="2020-05" db="EMBL/GenBank/DDBJ databases">
        <authorList>
            <person name="Chiriac C."/>
            <person name="Salcher M."/>
            <person name="Ghai R."/>
            <person name="Kavagutti S V."/>
        </authorList>
    </citation>
    <scope>NUCLEOTIDE SEQUENCE</scope>
</reference>
<evidence type="ECO:0000313" key="3">
    <source>
        <dbReference type="EMBL" id="CAB4833980.1"/>
    </source>
</evidence>
<organism evidence="3">
    <name type="scientific">freshwater metagenome</name>
    <dbReference type="NCBI Taxonomy" id="449393"/>
    <lineage>
        <taxon>unclassified sequences</taxon>
        <taxon>metagenomes</taxon>
        <taxon>ecological metagenomes</taxon>
    </lineage>
</organism>
<sequence length="275" mass="28998">MLKTEVTVALQGTLDTFALPDVLRLLASTKKVGRLRVIGDAGSGSLWVDGGAVVGSELLVRGADADSLIEVLFNLLRFVDGSFTFEAGSTPHANGDERDVESVIVEAELMLGEWRALELVVPSLDAWLSLAQELKGCDAVIDSARWRIIVTVGSGATVGEVGRRVGLGELAVMRAVKEVIELGLLEVSADAPAVEPAYAEPTVDVPVFTNDTPLDDPSEIARQLANLSPRAARAVAAAAKATTEEEREAALATIEAEDETINRGLLLKFLGAIDG</sequence>
<proteinExistence type="predicted"/>
<feature type="domain" description="PatA-like N-terminal" evidence="1">
    <location>
        <begin position="11"/>
        <end position="115"/>
    </location>
</feature>
<dbReference type="PANTHER" id="PTHR36304">
    <property type="entry name" value="DOMAIN GTPASE-ACTIVATING PROTEIN, PUTATIVE-RELATED-RELATED"/>
    <property type="match status" value="1"/>
</dbReference>
<dbReference type="EMBL" id="CAEZYR010000049">
    <property type="protein sequence ID" value="CAB4745552.1"/>
    <property type="molecule type" value="Genomic_DNA"/>
</dbReference>
<gene>
    <name evidence="2" type="ORF">UFOPK2754_01483</name>
    <name evidence="3" type="ORF">UFOPK3139_01938</name>
    <name evidence="4" type="ORF">UFOPK3543_02660</name>
</gene>
<name>A0A6J7ANA4_9ZZZZ</name>
<dbReference type="EMBL" id="CAFBMH010000142">
    <property type="protein sequence ID" value="CAB4931102.1"/>
    <property type="molecule type" value="Genomic_DNA"/>
</dbReference>
<dbReference type="Pfam" id="PF14332">
    <property type="entry name" value="DUF4388"/>
    <property type="match status" value="1"/>
</dbReference>
<dbReference type="PANTHER" id="PTHR36304:SF4">
    <property type="entry name" value="DUF4388 DOMAIN-CONTAINING PROTEIN"/>
    <property type="match status" value="1"/>
</dbReference>
<dbReference type="AlphaFoldDB" id="A0A6J7ANA4"/>
<accession>A0A6J7ANA4</accession>